<feature type="compositionally biased region" description="Low complexity" evidence="1">
    <location>
        <begin position="220"/>
        <end position="230"/>
    </location>
</feature>
<dbReference type="Proteomes" id="UP000199341">
    <property type="component" value="Unassembled WGS sequence"/>
</dbReference>
<dbReference type="InterPro" id="IPR021986">
    <property type="entry name" value="Spherulin4"/>
</dbReference>
<keyword evidence="3" id="KW-1185">Reference proteome</keyword>
<dbReference type="Pfam" id="PF12138">
    <property type="entry name" value="Spherulin4"/>
    <property type="match status" value="1"/>
</dbReference>
<dbReference type="AlphaFoldDB" id="A0A1H0A028"/>
<dbReference type="EMBL" id="FNIE01000003">
    <property type="protein sequence ID" value="SDN26795.1"/>
    <property type="molecule type" value="Genomic_DNA"/>
</dbReference>
<gene>
    <name evidence="2" type="ORF">SAMN05216259_103362</name>
</gene>
<feature type="compositionally biased region" description="Low complexity" evidence="1">
    <location>
        <begin position="61"/>
        <end position="71"/>
    </location>
</feature>
<dbReference type="PANTHER" id="PTHR35040:SF9">
    <property type="entry name" value="4-LIKE CELL SURFACE PROTEIN, PUTATIVE (AFU_ORTHOLOGUE AFUA_4G14080)-RELATED"/>
    <property type="match status" value="1"/>
</dbReference>
<evidence type="ECO:0000313" key="3">
    <source>
        <dbReference type="Proteomes" id="UP000199341"/>
    </source>
</evidence>
<organism evidence="2 3">
    <name type="scientific">Actinacidiphila guanduensis</name>
    <dbReference type="NCBI Taxonomy" id="310781"/>
    <lineage>
        <taxon>Bacteria</taxon>
        <taxon>Bacillati</taxon>
        <taxon>Actinomycetota</taxon>
        <taxon>Actinomycetes</taxon>
        <taxon>Kitasatosporales</taxon>
        <taxon>Streptomycetaceae</taxon>
        <taxon>Actinacidiphila</taxon>
    </lineage>
</organism>
<reference evidence="2 3" key="1">
    <citation type="submission" date="2016-10" db="EMBL/GenBank/DDBJ databases">
        <authorList>
            <person name="de Groot N.N."/>
        </authorList>
    </citation>
    <scope>NUCLEOTIDE SEQUENCE [LARGE SCALE GENOMIC DNA]</scope>
    <source>
        <strain evidence="2 3">CGMCC 4.2022</strain>
    </source>
</reference>
<sequence>MPRLIPSRMPRLLPAHGFRDRWRADAPAHPADSTPRESPGPQAAQADAIDAGESGTRGGEAESAAGEARTASVHGDGCDLAARAAEARAHGAGAKSASQEVDSAGAPGREAKPVTGEAARIGTHGDQVVPAPRGATPGSPGDPADRDPGGATPGTHGGEADPDPRGATPGAHRDQVAPAPKGADPGTPGDEAGTAAEEESPPRLPCGESAAKERTRRAVARAFASRSAPPEHAPMPPEPVALGEPAAGARFGVPLFAHPLVAPAEWAELARPGAPLDWVAFDVSGGPGAKADGLYAEALGRVRENGVPILGRLDAAYGARQHGDLVTEATHYLDWYRVDGFYVDRAPTLRSEAASCRRAVGMLRAVLGDKGAVVLAPGAHPHPAYAEFADQLVTFAGPWARYRWSEVPQWTACYPAALFAHLVHGLPAAHLDEALRIARWQGAGTVCLTDRTDRDGADPWAGLSGYWHRAARGTARPERARARPRA</sequence>
<feature type="region of interest" description="Disordered" evidence="1">
    <location>
        <begin position="1"/>
        <end position="242"/>
    </location>
</feature>
<accession>A0A1H0A028</accession>
<dbReference type="STRING" id="310781.SAMN05216259_103362"/>
<feature type="compositionally biased region" description="Basic and acidic residues" evidence="1">
    <location>
        <begin position="17"/>
        <end position="26"/>
    </location>
</feature>
<name>A0A1H0A028_9ACTN</name>
<dbReference type="PANTHER" id="PTHR35040">
    <property type="match status" value="1"/>
</dbReference>
<protein>
    <submittedName>
        <fullName evidence="2">Spherulation-specific family 4</fullName>
    </submittedName>
</protein>
<proteinExistence type="predicted"/>
<evidence type="ECO:0000256" key="1">
    <source>
        <dbReference type="SAM" id="MobiDB-lite"/>
    </source>
</evidence>
<evidence type="ECO:0000313" key="2">
    <source>
        <dbReference type="EMBL" id="SDN26795.1"/>
    </source>
</evidence>